<feature type="region of interest" description="Disordered" evidence="2">
    <location>
        <begin position="345"/>
        <end position="379"/>
    </location>
</feature>
<dbReference type="EMBL" id="UOEC01000116">
    <property type="protein sequence ID" value="VAV94256.1"/>
    <property type="molecule type" value="Genomic_DNA"/>
</dbReference>
<protein>
    <submittedName>
        <fullName evidence="3">Uncharacterized protein</fullName>
    </submittedName>
</protein>
<accession>A0A3B0S098</accession>
<feature type="compositionally biased region" description="Polar residues" evidence="2">
    <location>
        <begin position="676"/>
        <end position="686"/>
    </location>
</feature>
<organism evidence="3">
    <name type="scientific">hydrothermal vent metagenome</name>
    <dbReference type="NCBI Taxonomy" id="652676"/>
    <lineage>
        <taxon>unclassified sequences</taxon>
        <taxon>metagenomes</taxon>
        <taxon>ecological metagenomes</taxon>
    </lineage>
</organism>
<gene>
    <name evidence="3" type="ORF">MNBD_ALPHA08-19</name>
</gene>
<evidence type="ECO:0000313" key="3">
    <source>
        <dbReference type="EMBL" id="VAV94256.1"/>
    </source>
</evidence>
<dbReference type="AlphaFoldDB" id="A0A3B0S098"/>
<name>A0A3B0S098_9ZZZZ</name>
<proteinExistence type="predicted"/>
<feature type="coiled-coil region" evidence="1">
    <location>
        <begin position="492"/>
        <end position="537"/>
    </location>
</feature>
<dbReference type="PROSITE" id="PS51257">
    <property type="entry name" value="PROKAR_LIPOPROTEIN"/>
    <property type="match status" value="1"/>
</dbReference>
<feature type="coiled-coil region" evidence="1">
    <location>
        <begin position="563"/>
        <end position="590"/>
    </location>
</feature>
<reference evidence="3" key="1">
    <citation type="submission" date="2018-06" db="EMBL/GenBank/DDBJ databases">
        <authorList>
            <person name="Zhirakovskaya E."/>
        </authorList>
    </citation>
    <scope>NUCLEOTIDE SEQUENCE</scope>
</reference>
<keyword evidence="1" id="KW-0175">Coiled coil</keyword>
<evidence type="ECO:0000256" key="2">
    <source>
        <dbReference type="SAM" id="MobiDB-lite"/>
    </source>
</evidence>
<feature type="compositionally biased region" description="Basic and acidic residues" evidence="2">
    <location>
        <begin position="366"/>
        <end position="378"/>
    </location>
</feature>
<feature type="region of interest" description="Disordered" evidence="2">
    <location>
        <begin position="663"/>
        <end position="686"/>
    </location>
</feature>
<feature type="compositionally biased region" description="Low complexity" evidence="2">
    <location>
        <begin position="350"/>
        <end position="359"/>
    </location>
</feature>
<feature type="coiled-coil region" evidence="1">
    <location>
        <begin position="405"/>
        <end position="439"/>
    </location>
</feature>
<evidence type="ECO:0000256" key="1">
    <source>
        <dbReference type="SAM" id="Coils"/>
    </source>
</evidence>
<sequence length="686" mass="75642">MRILISLVSFGVLALSYTPASALGCKDIPGAKVDPDLQVMATSFGRLLPGRELINEKKLQNEAIAIRRVVATRIQTTDGSARADLMMSNDNTTILSALINGQTFNQTTQSKVTNLGYQDNVEKIALGLAKIGQSGEAFVSPQIGPPLNLDDLSTSNPEITTEQHNLKIAGTPTTQEQTNIRYTCTNDAEFAGNPADLPTMVVLRGVVKAVTIVKTITTDRSLDINISDVAIFKTVSKAEFQDILANFSGIAKMMQVAQVTDPDPVPPSPAASGQTMAQIIEPAVDKATVDIAAENPAQPTSSNAFVTELVAFFSLTKPGTWVLLLLAMLLSGVVFRRSRSNRALSAKKTAVPVEPAAPLLPEPEETSEKIDKESDERPAGLVRVVESSEQIASLRDSVETATTQAREQRQANIQLKLRLDGAENQVRDLTTQVIELQTSSALLESRLTADQRSVLELASSNQQLLGINQGYRESISEIEAEQTALMDKLSLREDALSHAEKLNNEMHNFNEEISHVHNQEKTTRAALEAELDRLDLDYNTLWTSSSERVAQFREETAAQKIQIREMRDDLISLETELNVVRKDRDSLSRDSIIMGNENSRISNEHKAATSMLENKIRQLHLDLAAYRRALAENQIAIPNTSLLPTSSRYQRDLKSYEDGHWQVREEKTEPEDNVVPLTQQKTGWRK</sequence>